<name>A0ACA9K5D3_9GLOM</name>
<proteinExistence type="predicted"/>
<feature type="non-terminal residue" evidence="1">
    <location>
        <position position="1"/>
    </location>
</feature>
<dbReference type="Proteomes" id="UP000789860">
    <property type="component" value="Unassembled WGS sequence"/>
</dbReference>
<evidence type="ECO:0000313" key="1">
    <source>
        <dbReference type="EMBL" id="CAG8453025.1"/>
    </source>
</evidence>
<dbReference type="EMBL" id="CAJVPM010000840">
    <property type="protein sequence ID" value="CAG8453025.1"/>
    <property type="molecule type" value="Genomic_DNA"/>
</dbReference>
<reference evidence="1" key="1">
    <citation type="submission" date="2021-06" db="EMBL/GenBank/DDBJ databases">
        <authorList>
            <person name="Kallberg Y."/>
            <person name="Tangrot J."/>
            <person name="Rosling A."/>
        </authorList>
    </citation>
    <scope>NUCLEOTIDE SEQUENCE</scope>
    <source>
        <strain evidence="1">AU212A</strain>
    </source>
</reference>
<protein>
    <submittedName>
        <fullName evidence="1">7220_t:CDS:1</fullName>
    </submittedName>
</protein>
<accession>A0ACA9K5D3</accession>
<sequence>RRDLIDGEIDKWVIYGYDKGGSDLKVLGTGDGGLDELQEEFNDGKIQYAYVKVKDPNSELPKFIFIGWCGEGVPEARKGLFNSHLNEVSDFLERKYHLQISARSESDVEPSYIMKRLEKSGGSKYSVNINKNAPPVKPEPILPVRSVYKPEKIPNITEMQRNAPKEKIGPVRSSYQPTQIPDISELQRNAPLEKIEPVVSFLNAKEKTEPPVTENKHRREREERERAEREERQREERDKARREEQERIRREREEQERERSEREEQEREEQEHEEQEREEQEREEQEREEQEREQLEQERLERERRKREADQARKAKEEQQRLEKEEKERLRQQKEEEELSRQEQERLRLEELLRQQELESAEFAGDADATRTFSARVIYPYEAAEDNEMELIDGEIIVGISQLDEGWWQGESKDGTRAGLFPANYVEIIENEIEPDPGPTTYEQDDEPEPEPEPEPQYETKLTAGKSAKALYNYDAGEANEISFNEDDIITDIQFSSDDWWQGTTADGIVGLFPANYVELIN</sequence>
<evidence type="ECO:0000313" key="2">
    <source>
        <dbReference type="Proteomes" id="UP000789860"/>
    </source>
</evidence>
<gene>
    <name evidence="1" type="ORF">SCALOS_LOCUS1273</name>
</gene>
<organism evidence="1 2">
    <name type="scientific">Scutellospora calospora</name>
    <dbReference type="NCBI Taxonomy" id="85575"/>
    <lineage>
        <taxon>Eukaryota</taxon>
        <taxon>Fungi</taxon>
        <taxon>Fungi incertae sedis</taxon>
        <taxon>Mucoromycota</taxon>
        <taxon>Glomeromycotina</taxon>
        <taxon>Glomeromycetes</taxon>
        <taxon>Diversisporales</taxon>
        <taxon>Gigasporaceae</taxon>
        <taxon>Scutellospora</taxon>
    </lineage>
</organism>
<keyword evidence="2" id="KW-1185">Reference proteome</keyword>
<comment type="caution">
    <text evidence="1">The sequence shown here is derived from an EMBL/GenBank/DDBJ whole genome shotgun (WGS) entry which is preliminary data.</text>
</comment>